<dbReference type="GO" id="GO:0005960">
    <property type="term" value="C:glycine cleavage complex"/>
    <property type="evidence" value="ECO:0007669"/>
    <property type="project" value="TreeGrafter"/>
</dbReference>
<dbReference type="Proteomes" id="UP000275777">
    <property type="component" value="Chromosome"/>
</dbReference>
<dbReference type="InterPro" id="IPR020581">
    <property type="entry name" value="GDC_P"/>
</dbReference>
<protein>
    <submittedName>
        <fullName evidence="1">Glycine dehydrogenase [decarboxylating]</fullName>
        <ecNumber evidence="1">1.4.4.2</ecNumber>
    </submittedName>
</protein>
<dbReference type="EMBL" id="LR134182">
    <property type="protein sequence ID" value="VEB44521.1"/>
    <property type="molecule type" value="Genomic_DNA"/>
</dbReference>
<dbReference type="GO" id="GO:0004375">
    <property type="term" value="F:glycine dehydrogenase (decarboxylating) activity"/>
    <property type="evidence" value="ECO:0007669"/>
    <property type="project" value="UniProtKB-EC"/>
</dbReference>
<dbReference type="GO" id="GO:0005829">
    <property type="term" value="C:cytosol"/>
    <property type="evidence" value="ECO:0007669"/>
    <property type="project" value="TreeGrafter"/>
</dbReference>
<dbReference type="EC" id="1.4.4.2" evidence="1"/>
<dbReference type="GO" id="GO:0019464">
    <property type="term" value="P:glycine decarboxylation via glycine cleavage system"/>
    <property type="evidence" value="ECO:0007669"/>
    <property type="project" value="TreeGrafter"/>
</dbReference>
<organism evidence="1 2">
    <name type="scientific">Chromobacterium violaceum</name>
    <dbReference type="NCBI Taxonomy" id="536"/>
    <lineage>
        <taxon>Bacteria</taxon>
        <taxon>Pseudomonadati</taxon>
        <taxon>Pseudomonadota</taxon>
        <taxon>Betaproteobacteria</taxon>
        <taxon>Neisseriales</taxon>
        <taxon>Chromobacteriaceae</taxon>
        <taxon>Chromobacterium</taxon>
    </lineage>
</organism>
<proteinExistence type="predicted"/>
<accession>A0A447TI63</accession>
<keyword evidence="1" id="KW-0560">Oxidoreductase</keyword>
<dbReference type="GO" id="GO:0016594">
    <property type="term" value="F:glycine binding"/>
    <property type="evidence" value="ECO:0007669"/>
    <property type="project" value="TreeGrafter"/>
</dbReference>
<dbReference type="PANTHER" id="PTHR11773">
    <property type="entry name" value="GLYCINE DEHYDROGENASE, DECARBOXYLATING"/>
    <property type="match status" value="1"/>
</dbReference>
<dbReference type="GO" id="GO:0030170">
    <property type="term" value="F:pyridoxal phosphate binding"/>
    <property type="evidence" value="ECO:0007669"/>
    <property type="project" value="TreeGrafter"/>
</dbReference>
<name>A0A447TI63_CHRVL</name>
<gene>
    <name evidence="1" type="primary">gcvP_3</name>
    <name evidence="1" type="ORF">NCTC9695_05011</name>
</gene>
<evidence type="ECO:0000313" key="2">
    <source>
        <dbReference type="Proteomes" id="UP000275777"/>
    </source>
</evidence>
<dbReference type="PANTHER" id="PTHR11773:SF1">
    <property type="entry name" value="GLYCINE DEHYDROGENASE (DECARBOXYLATING), MITOCHONDRIAL"/>
    <property type="match status" value="1"/>
</dbReference>
<evidence type="ECO:0000313" key="1">
    <source>
        <dbReference type="EMBL" id="VEB44521.1"/>
    </source>
</evidence>
<sequence length="90" mass="9775">MLGVAFHEAATEADLAKLIELFTGKPADIAALDAAAQDAIPAALKRESAILTHPVFNTHHSEHEMLRYMKKLENRDLAMNHSMISLAAAP</sequence>
<dbReference type="AlphaFoldDB" id="A0A447TI63"/>
<reference evidence="1 2" key="1">
    <citation type="submission" date="2018-12" db="EMBL/GenBank/DDBJ databases">
        <authorList>
            <consortium name="Pathogen Informatics"/>
        </authorList>
    </citation>
    <scope>NUCLEOTIDE SEQUENCE [LARGE SCALE GENOMIC DNA]</scope>
    <source>
        <strain evidence="1 2">NCTC9695</strain>
    </source>
</reference>